<reference evidence="1" key="1">
    <citation type="journal article" date="2021" name="Proc. Natl. Acad. Sci. U.S.A.">
        <title>A Catalog of Tens of Thousands of Viruses from Human Metagenomes Reveals Hidden Associations with Chronic Diseases.</title>
        <authorList>
            <person name="Tisza M.J."/>
            <person name="Buck C.B."/>
        </authorList>
    </citation>
    <scope>NUCLEOTIDE SEQUENCE</scope>
    <source>
        <strain evidence="1">Ctpbb7</strain>
    </source>
</reference>
<sequence>MGIVDAFTAEARVELKVNELMNLMKYTAKAEVIYNGVKANVPHEYLRACINGNEEKEVEDNVLERKDTECPDEEGI</sequence>
<evidence type="ECO:0000313" key="1">
    <source>
        <dbReference type="EMBL" id="DAD88112.1"/>
    </source>
</evidence>
<organism evidence="1">
    <name type="scientific">Siphoviridae sp. ctpbb7</name>
    <dbReference type="NCBI Taxonomy" id="2826465"/>
    <lineage>
        <taxon>Viruses</taxon>
        <taxon>Duplodnaviria</taxon>
        <taxon>Heunggongvirae</taxon>
        <taxon>Uroviricota</taxon>
        <taxon>Caudoviricetes</taxon>
    </lineage>
</organism>
<accession>A0A8S5N0W1</accession>
<name>A0A8S5N0W1_9CAUD</name>
<dbReference type="EMBL" id="BK015035">
    <property type="protein sequence ID" value="DAD88112.1"/>
    <property type="molecule type" value="Genomic_DNA"/>
</dbReference>
<protein>
    <submittedName>
        <fullName evidence="1">Uncharacterized protein</fullName>
    </submittedName>
</protein>
<proteinExistence type="predicted"/>